<dbReference type="EMBL" id="MU128910">
    <property type="protein sequence ID" value="KAF9520753.1"/>
    <property type="molecule type" value="Genomic_DNA"/>
</dbReference>
<name>A0A9P6BAH1_9AGAM</name>
<protein>
    <submittedName>
        <fullName evidence="1">Uncharacterized protein</fullName>
    </submittedName>
</protein>
<comment type="caution">
    <text evidence="1">The sequence shown here is derived from an EMBL/GenBank/DDBJ whole genome shotgun (WGS) entry which is preliminary data.</text>
</comment>
<evidence type="ECO:0000313" key="2">
    <source>
        <dbReference type="Proteomes" id="UP000886523"/>
    </source>
</evidence>
<proteinExistence type="predicted"/>
<accession>A0A9P6BAH1</accession>
<dbReference type="AlphaFoldDB" id="A0A9P6BAH1"/>
<dbReference type="Proteomes" id="UP000886523">
    <property type="component" value="Unassembled WGS sequence"/>
</dbReference>
<keyword evidence="2" id="KW-1185">Reference proteome</keyword>
<gene>
    <name evidence="1" type="ORF">BS47DRAFT_1335410</name>
</gene>
<organism evidence="1 2">
    <name type="scientific">Hydnum rufescens UP504</name>
    <dbReference type="NCBI Taxonomy" id="1448309"/>
    <lineage>
        <taxon>Eukaryota</taxon>
        <taxon>Fungi</taxon>
        <taxon>Dikarya</taxon>
        <taxon>Basidiomycota</taxon>
        <taxon>Agaricomycotina</taxon>
        <taxon>Agaricomycetes</taxon>
        <taxon>Cantharellales</taxon>
        <taxon>Hydnaceae</taxon>
        <taxon>Hydnum</taxon>
    </lineage>
</organism>
<reference evidence="1" key="1">
    <citation type="journal article" date="2020" name="Nat. Commun.">
        <title>Large-scale genome sequencing of mycorrhizal fungi provides insights into the early evolution of symbiotic traits.</title>
        <authorList>
            <person name="Miyauchi S."/>
            <person name="Kiss E."/>
            <person name="Kuo A."/>
            <person name="Drula E."/>
            <person name="Kohler A."/>
            <person name="Sanchez-Garcia M."/>
            <person name="Morin E."/>
            <person name="Andreopoulos B."/>
            <person name="Barry K.W."/>
            <person name="Bonito G."/>
            <person name="Buee M."/>
            <person name="Carver A."/>
            <person name="Chen C."/>
            <person name="Cichocki N."/>
            <person name="Clum A."/>
            <person name="Culley D."/>
            <person name="Crous P.W."/>
            <person name="Fauchery L."/>
            <person name="Girlanda M."/>
            <person name="Hayes R.D."/>
            <person name="Keri Z."/>
            <person name="LaButti K."/>
            <person name="Lipzen A."/>
            <person name="Lombard V."/>
            <person name="Magnuson J."/>
            <person name="Maillard F."/>
            <person name="Murat C."/>
            <person name="Nolan M."/>
            <person name="Ohm R.A."/>
            <person name="Pangilinan J."/>
            <person name="Pereira M.F."/>
            <person name="Perotto S."/>
            <person name="Peter M."/>
            <person name="Pfister S."/>
            <person name="Riley R."/>
            <person name="Sitrit Y."/>
            <person name="Stielow J.B."/>
            <person name="Szollosi G."/>
            <person name="Zifcakova L."/>
            <person name="Stursova M."/>
            <person name="Spatafora J.W."/>
            <person name="Tedersoo L."/>
            <person name="Vaario L.M."/>
            <person name="Yamada A."/>
            <person name="Yan M."/>
            <person name="Wang P."/>
            <person name="Xu J."/>
            <person name="Bruns T."/>
            <person name="Baldrian P."/>
            <person name="Vilgalys R."/>
            <person name="Dunand C."/>
            <person name="Henrissat B."/>
            <person name="Grigoriev I.V."/>
            <person name="Hibbett D."/>
            <person name="Nagy L.G."/>
            <person name="Martin F.M."/>
        </authorList>
    </citation>
    <scope>NUCLEOTIDE SEQUENCE</scope>
    <source>
        <strain evidence="1">UP504</strain>
    </source>
</reference>
<evidence type="ECO:0000313" key="1">
    <source>
        <dbReference type="EMBL" id="KAF9520753.1"/>
    </source>
</evidence>
<sequence length="144" mass="14648">MAAFFAIINSVPDPATGIGLAVQFNPGPPIGAPLTVAPYDAGNLAHHWQFGPAPPLPAVTAVVPRLNAGDQAIALGALVAAAVADVPYLWTLNAPGPLPGIIIQEFDPGARVWGLVAPAPGVPVGLALPEAGNELQRWILQPVP</sequence>